<dbReference type="SMART" id="SM01172">
    <property type="entry name" value="DUF3700"/>
    <property type="match status" value="1"/>
</dbReference>
<dbReference type="InterPro" id="IPR029055">
    <property type="entry name" value="Ntn_hydrolases_N"/>
</dbReference>
<dbReference type="AlphaFoldDB" id="A0AA88DDA5"/>
<dbReference type="InterPro" id="IPR024286">
    <property type="entry name" value="DUF3700"/>
</dbReference>
<sequence>MLAIFNKDLVQPPKELNSPAMSNSAKKPKLPHEILNDFLSSHSNNAFSIGFGNSASLSYVPPEKPYSVHQRLFCGVDDIYCIFLGSLNNLCSLIRQYGLSKATNEAMLVIEAYRTLRDRCPYPAHQVLKELEGSFAFVVYDCKAGSVFSALSSDEGVSLYWGIAADGSVVISQDLGVIKASCAKSFAPFPNGCMFHSAHGLMSFEHPTKKMKAMPRIDSEGMMCGANFKVDAQSRIQSMPRVGSEANWAAWGSQA</sequence>
<dbReference type="PANTHER" id="PTHR45952:SF6">
    <property type="entry name" value="STEM-SPECIFIC PROTEIN TSJT1-LIKE"/>
    <property type="match status" value="1"/>
</dbReference>
<dbReference type="SUPFAM" id="SSF56235">
    <property type="entry name" value="N-terminal nucleophile aminohydrolases (Ntn hydrolases)"/>
    <property type="match status" value="1"/>
</dbReference>
<evidence type="ECO:0000313" key="3">
    <source>
        <dbReference type="Proteomes" id="UP001187192"/>
    </source>
</evidence>
<keyword evidence="3" id="KW-1185">Reference proteome</keyword>
<reference evidence="2" key="1">
    <citation type="submission" date="2023-07" db="EMBL/GenBank/DDBJ databases">
        <title>draft genome sequence of fig (Ficus carica).</title>
        <authorList>
            <person name="Takahashi T."/>
            <person name="Nishimura K."/>
        </authorList>
    </citation>
    <scope>NUCLEOTIDE SEQUENCE</scope>
</reference>
<name>A0AA88DDA5_FICCA</name>
<proteinExistence type="predicted"/>
<dbReference type="Proteomes" id="UP001187192">
    <property type="component" value="Unassembled WGS sequence"/>
</dbReference>
<comment type="caution">
    <text evidence="2">The sequence shown here is derived from an EMBL/GenBank/DDBJ whole genome shotgun (WGS) entry which is preliminary data.</text>
</comment>
<organism evidence="2 3">
    <name type="scientific">Ficus carica</name>
    <name type="common">Common fig</name>
    <dbReference type="NCBI Taxonomy" id="3494"/>
    <lineage>
        <taxon>Eukaryota</taxon>
        <taxon>Viridiplantae</taxon>
        <taxon>Streptophyta</taxon>
        <taxon>Embryophyta</taxon>
        <taxon>Tracheophyta</taxon>
        <taxon>Spermatophyta</taxon>
        <taxon>Magnoliopsida</taxon>
        <taxon>eudicotyledons</taxon>
        <taxon>Gunneridae</taxon>
        <taxon>Pentapetalae</taxon>
        <taxon>rosids</taxon>
        <taxon>fabids</taxon>
        <taxon>Rosales</taxon>
        <taxon>Moraceae</taxon>
        <taxon>Ficeae</taxon>
        <taxon>Ficus</taxon>
    </lineage>
</organism>
<evidence type="ECO:0000313" key="2">
    <source>
        <dbReference type="EMBL" id="GMN50832.1"/>
    </source>
</evidence>
<dbReference type="InterPro" id="IPR044828">
    <property type="entry name" value="TSJT1-like"/>
</dbReference>
<gene>
    <name evidence="2" type="ORF">TIFTF001_019983</name>
</gene>
<accession>A0AA88DDA5</accession>
<dbReference type="PANTHER" id="PTHR45952">
    <property type="entry name" value="ALUMINUM INDUCED PROTEIN WITH YGL AND LRDR MOTIFS"/>
    <property type="match status" value="1"/>
</dbReference>
<protein>
    <recommendedName>
        <fullName evidence="1">DUF3700 domain-containing protein</fullName>
    </recommendedName>
</protein>
<dbReference type="EMBL" id="BTGU01000035">
    <property type="protein sequence ID" value="GMN50832.1"/>
    <property type="molecule type" value="Genomic_DNA"/>
</dbReference>
<feature type="domain" description="DUF3700" evidence="1">
    <location>
        <begin position="2"/>
        <end position="230"/>
    </location>
</feature>
<dbReference type="Gene3D" id="3.60.20.10">
    <property type="entry name" value="Glutamine Phosphoribosylpyrophosphate, subunit 1, domain 1"/>
    <property type="match status" value="1"/>
</dbReference>
<dbReference type="Pfam" id="PF12481">
    <property type="entry name" value="DUF3700"/>
    <property type="match status" value="1"/>
</dbReference>
<evidence type="ECO:0000259" key="1">
    <source>
        <dbReference type="SMART" id="SM01172"/>
    </source>
</evidence>